<reference evidence="1" key="2">
    <citation type="submission" date="2022-06" db="UniProtKB">
        <authorList>
            <consortium name="EnsemblMetazoa"/>
        </authorList>
    </citation>
    <scope>IDENTIFICATION</scope>
    <source>
        <strain evidence="1">PS312</strain>
    </source>
</reference>
<evidence type="ECO:0000313" key="1">
    <source>
        <dbReference type="EnsemblMetazoa" id="PPA36445.1"/>
    </source>
</evidence>
<reference evidence="2" key="1">
    <citation type="journal article" date="2008" name="Nat. Genet.">
        <title>The Pristionchus pacificus genome provides a unique perspective on nematode lifestyle and parasitism.</title>
        <authorList>
            <person name="Dieterich C."/>
            <person name="Clifton S.W."/>
            <person name="Schuster L.N."/>
            <person name="Chinwalla A."/>
            <person name="Delehaunty K."/>
            <person name="Dinkelacker I."/>
            <person name="Fulton L."/>
            <person name="Fulton R."/>
            <person name="Godfrey J."/>
            <person name="Minx P."/>
            <person name="Mitreva M."/>
            <person name="Roeseler W."/>
            <person name="Tian H."/>
            <person name="Witte H."/>
            <person name="Yang S.P."/>
            <person name="Wilson R.K."/>
            <person name="Sommer R.J."/>
        </authorList>
    </citation>
    <scope>NUCLEOTIDE SEQUENCE [LARGE SCALE GENOMIC DNA]</scope>
    <source>
        <strain evidence="2">PS312</strain>
    </source>
</reference>
<keyword evidence="2" id="KW-1185">Reference proteome</keyword>
<evidence type="ECO:0000313" key="2">
    <source>
        <dbReference type="Proteomes" id="UP000005239"/>
    </source>
</evidence>
<sequence length="437" mass="49628">MVEEESQIIFDPSDERLGGSTNVYQVEDGTLFYYDGYEIYVKLRGRKHALDLQYLLGSSRFEVRGLGVCGNAVYFEAHKKIHKVYFDHNINRIEFLAYRNLLLGEKVLENAICVRDISGKEYAYRMSWDIAAHGVEVEEGREVIGVIGNRIFYRTERAHHWLWKTNANSYLVEIRERNRFLESHNARNVRVYGRMDSSTDVYVTNGLHLAVVRDGAVEILSFTGPEEIHSIVGVHNGVLIILGKDEGKRILCTAKLPERDLEAFAARRASSRQSEELFEEIMGRNEKLQADLNASIVSHALQIQAMQSTIDHLREENTQIRHRMDVMEEVLAQKTLTLLFKPFNMFVSRIFLACICLVTLSSSYVLRSCNDNGRLVNGVCECFESFSGANCEHFLAHACVKGECKAPGTYCSYGSVNCFGDSRSCGGRPGWCLPMMK</sequence>
<dbReference type="Proteomes" id="UP000005239">
    <property type="component" value="Unassembled WGS sequence"/>
</dbReference>
<name>A0A2A6CYA7_PRIPA</name>
<proteinExistence type="predicted"/>
<dbReference type="EnsemblMetazoa" id="PPA36445.1">
    <property type="protein sequence ID" value="PPA36445.1"/>
    <property type="gene ID" value="WBGene00274814"/>
</dbReference>
<accession>A0A8R1YRX8</accession>
<organism evidence="1 2">
    <name type="scientific">Pristionchus pacificus</name>
    <name type="common">Parasitic nematode worm</name>
    <dbReference type="NCBI Taxonomy" id="54126"/>
    <lineage>
        <taxon>Eukaryota</taxon>
        <taxon>Metazoa</taxon>
        <taxon>Ecdysozoa</taxon>
        <taxon>Nematoda</taxon>
        <taxon>Chromadorea</taxon>
        <taxon>Rhabditida</taxon>
        <taxon>Rhabditina</taxon>
        <taxon>Diplogasteromorpha</taxon>
        <taxon>Diplogasteroidea</taxon>
        <taxon>Neodiplogasteridae</taxon>
        <taxon>Pristionchus</taxon>
    </lineage>
</organism>
<accession>A0A2A6CYA7</accession>
<protein>
    <submittedName>
        <fullName evidence="1">Uncharacterized protein</fullName>
    </submittedName>
</protein>
<dbReference type="Gene3D" id="2.10.25.10">
    <property type="entry name" value="Laminin"/>
    <property type="match status" value="1"/>
</dbReference>
<gene>
    <name evidence="1" type="primary">WBGene00274814</name>
</gene>
<dbReference type="AlphaFoldDB" id="A0A2A6CYA7"/>